<dbReference type="EMBL" id="CP065707">
    <property type="protein sequence ID" value="QPT02380.1"/>
    <property type="molecule type" value="Genomic_DNA"/>
</dbReference>
<dbReference type="Proteomes" id="UP000280648">
    <property type="component" value="Unassembled WGS sequence"/>
</dbReference>
<evidence type="ECO:0000313" key="4">
    <source>
        <dbReference type="Proteomes" id="UP000070541"/>
    </source>
</evidence>
<evidence type="ECO:0000313" key="2">
    <source>
        <dbReference type="EMBL" id="QPT02380.1"/>
    </source>
</evidence>
<dbReference type="Proteomes" id="UP000595086">
    <property type="component" value="Chromosome"/>
</dbReference>
<gene>
    <name evidence="3" type="ORF">D8803_08845</name>
    <name evidence="2" type="ORF">I6G42_02900</name>
    <name evidence="1" type="ORF">SORDD05_01629</name>
</gene>
<evidence type="ECO:0000313" key="5">
    <source>
        <dbReference type="Proteomes" id="UP000280648"/>
    </source>
</evidence>
<reference evidence="1 4" key="1">
    <citation type="submission" date="2016-01" db="EMBL/GenBank/DDBJ databases">
        <title>Highly variable Streptococcus oralis are common among viridans streptococci isolated from primates.</title>
        <authorList>
            <person name="Denapaite D."/>
            <person name="Rieger M."/>
            <person name="Koendgen S."/>
            <person name="Brueckner R."/>
            <person name="Ochigava I."/>
            <person name="Kappeler P."/>
            <person name="Maetz-Rensing K."/>
            <person name="Leendertz F."/>
            <person name="Hakenbeck R."/>
        </authorList>
    </citation>
    <scope>NUCLEOTIDE SEQUENCE [LARGE SCALE GENOMIC DNA]</scope>
    <source>
        <strain evidence="1 4">DD05</strain>
    </source>
</reference>
<proteinExistence type="predicted"/>
<evidence type="ECO:0000313" key="3">
    <source>
        <dbReference type="EMBL" id="RSJ61166.1"/>
    </source>
</evidence>
<dbReference type="EMBL" id="LQOG01000040">
    <property type="protein sequence ID" value="KXT59357.1"/>
    <property type="molecule type" value="Genomic_DNA"/>
</dbReference>
<dbReference type="Pfam" id="PF13780">
    <property type="entry name" value="DUF4176"/>
    <property type="match status" value="1"/>
</dbReference>
<dbReference type="AlphaFoldDB" id="A0A139M6X8"/>
<reference evidence="3 5" key="2">
    <citation type="submission" date="2018-11" db="EMBL/GenBank/DDBJ databases">
        <title>Species Designations Belie Phenotypic and Genotypic Heterogeneity in Oral Streptococci.</title>
        <authorList>
            <person name="Velsko I."/>
        </authorList>
    </citation>
    <scope>NUCLEOTIDE SEQUENCE [LARGE SCALE GENOMIC DNA]</scope>
    <source>
        <strain evidence="3 5">BCC26</strain>
    </source>
</reference>
<dbReference type="PATRIC" id="fig|1303.76.peg.1697"/>
<dbReference type="RefSeq" id="WP_038804226.1">
    <property type="nucleotide sequence ID" value="NZ_CP065707.1"/>
</dbReference>
<organism evidence="1 4">
    <name type="scientific">Streptococcus oralis</name>
    <dbReference type="NCBI Taxonomy" id="1303"/>
    <lineage>
        <taxon>Bacteria</taxon>
        <taxon>Bacillati</taxon>
        <taxon>Bacillota</taxon>
        <taxon>Bacilli</taxon>
        <taxon>Lactobacillales</taxon>
        <taxon>Streptococcaceae</taxon>
        <taxon>Streptococcus</taxon>
    </lineage>
</organism>
<dbReference type="InterPro" id="IPR025233">
    <property type="entry name" value="DUF4176"/>
</dbReference>
<accession>A0A139M6X8</accession>
<sequence>MISQEMLWAQYFTESYLGFKPNSLIDQIAKAIIYRPDLFRTLVLNLSQSDMSYEYNPTIGASIDFRFNKGEVIITRLGETQLFSTSEFVRLLGLIDKIYTEILPLGSVIQINREKLPKDALEDFIEEMPIYVLITGQRVSIENKFYLDYTGYFWPKGLIPNQETLVISDDMIASVLFRGLEKNDIQEQHVLNLRRQLLAKDLDSYTFHNYQMEASQ</sequence>
<evidence type="ECO:0000313" key="6">
    <source>
        <dbReference type="Proteomes" id="UP000595086"/>
    </source>
</evidence>
<reference evidence="2 6" key="3">
    <citation type="submission" date="2020-12" db="EMBL/GenBank/DDBJ databases">
        <title>FDA dAtabase for Regulatory Grade micrObial Sequences (FDA-ARGOS): Supporting development and validation of Infectious Disease Dx tests.</title>
        <authorList>
            <person name="Sproer C."/>
            <person name="Gronow S."/>
            <person name="Severitt S."/>
            <person name="Schroder I."/>
            <person name="Tallon L."/>
            <person name="Sadzewicz L."/>
            <person name="Zhao X."/>
            <person name="Boylan J."/>
            <person name="Ott S."/>
            <person name="Bowen H."/>
            <person name="Vavikolanu K."/>
            <person name="Mehta A."/>
            <person name="Aluvathingal J."/>
            <person name="Nadendla S."/>
            <person name="Lowell S."/>
            <person name="Myers T."/>
            <person name="Yan Y."/>
            <person name="Sichtig H."/>
        </authorList>
    </citation>
    <scope>NUCLEOTIDE SEQUENCE [LARGE SCALE GENOMIC DNA]</scope>
    <source>
        <strain evidence="2 6">FDAARGOS_885</strain>
    </source>
</reference>
<dbReference type="EMBL" id="RJPI01000015">
    <property type="protein sequence ID" value="RSJ61166.1"/>
    <property type="molecule type" value="Genomic_DNA"/>
</dbReference>
<dbReference type="Proteomes" id="UP000070541">
    <property type="component" value="Unassembled WGS sequence"/>
</dbReference>
<name>A0A139M6X8_STROR</name>
<evidence type="ECO:0000313" key="1">
    <source>
        <dbReference type="EMBL" id="KXT59357.1"/>
    </source>
</evidence>
<protein>
    <submittedName>
        <fullName evidence="2">DUF4176 domain-containing protein</fullName>
    </submittedName>
</protein>